<evidence type="ECO:0000313" key="2">
    <source>
        <dbReference type="Proteomes" id="UP001337305"/>
    </source>
</evidence>
<dbReference type="EMBL" id="JAODOP010000004">
    <property type="protein sequence ID" value="MEF3833071.1"/>
    <property type="molecule type" value="Genomic_DNA"/>
</dbReference>
<reference evidence="1 2" key="1">
    <citation type="submission" date="2022-09" db="EMBL/GenBank/DDBJ databases">
        <title>Genome sequencing of Flavivirga sp. MEBiC05379.</title>
        <authorList>
            <person name="Oh H.-M."/>
            <person name="Kwon K.K."/>
            <person name="Park M.J."/>
            <person name="Yang S.-H."/>
        </authorList>
    </citation>
    <scope>NUCLEOTIDE SEQUENCE [LARGE SCALE GENOMIC DNA]</scope>
    <source>
        <strain evidence="1 2">MEBiC05379</strain>
    </source>
</reference>
<dbReference type="InterPro" id="IPR019861">
    <property type="entry name" value="PorP/SprF_Bacteroidetes"/>
</dbReference>
<dbReference type="Pfam" id="PF11751">
    <property type="entry name" value="PorP_SprF"/>
    <property type="match status" value="1"/>
</dbReference>
<sequence length="307" mass="34123">MQLKYLPYLLIGVFLLNVNILLAQQDPHFTQYMYNTVSFNPAYAGSNGTLNANLLHRSQWVGLEGAPTTQLFSINSPVGGGNTALGLSFINDKIGPSQDFYVTVDASYTIPFDNDIRFAFGIKAGLQSLQVDYNKLAIYNPTDARFNENVNNQKPQIGIGSYLYAENWYLGLSIPNVLKTDFYDAVTISTAAKRQHFHLIAGYVFQLNENLKFKPATLVKIVSGAPIAYDLSANFLLNDKITLGGAYRLDASISALAGFQISDSLMIGYGYDFDTTELARYNSGSHEVFLKFEVFNKIKGRTSPRFF</sequence>
<dbReference type="NCBIfam" id="TIGR03519">
    <property type="entry name" value="T9SS_PorP_fam"/>
    <property type="match status" value="1"/>
</dbReference>
<accession>A0ABU7XRS2</accession>
<evidence type="ECO:0000313" key="1">
    <source>
        <dbReference type="EMBL" id="MEF3833071.1"/>
    </source>
</evidence>
<name>A0ABU7XRS2_9FLAO</name>
<dbReference type="Proteomes" id="UP001337305">
    <property type="component" value="Unassembled WGS sequence"/>
</dbReference>
<proteinExistence type="predicted"/>
<gene>
    <name evidence="1" type="ORF">N1F79_08005</name>
</gene>
<dbReference type="RefSeq" id="WP_303305421.1">
    <property type="nucleotide sequence ID" value="NZ_JAODOP010000004.1"/>
</dbReference>
<keyword evidence="2" id="KW-1185">Reference proteome</keyword>
<organism evidence="1 2">
    <name type="scientific">Flavivirga spongiicola</name>
    <dbReference type="NCBI Taxonomy" id="421621"/>
    <lineage>
        <taxon>Bacteria</taxon>
        <taxon>Pseudomonadati</taxon>
        <taxon>Bacteroidota</taxon>
        <taxon>Flavobacteriia</taxon>
        <taxon>Flavobacteriales</taxon>
        <taxon>Flavobacteriaceae</taxon>
        <taxon>Flavivirga</taxon>
    </lineage>
</organism>
<comment type="caution">
    <text evidence="1">The sequence shown here is derived from an EMBL/GenBank/DDBJ whole genome shotgun (WGS) entry which is preliminary data.</text>
</comment>
<protein>
    <submittedName>
        <fullName evidence="1">Type IX secretion system membrane protein PorP/SprF</fullName>
    </submittedName>
</protein>